<dbReference type="KEGG" id="llu:AKJ09_00448"/>
<gene>
    <name evidence="16" type="ORF">AKJ09_00448</name>
</gene>
<evidence type="ECO:0000256" key="10">
    <source>
        <dbReference type="ARBA" id="ARBA00038489"/>
    </source>
</evidence>
<dbReference type="AlphaFoldDB" id="A0A0K1PL00"/>
<comment type="catalytic activity">
    <reaction evidence="12">
        <text>a hydroperoxide + [thioredoxin]-dithiol = an alcohol + [thioredoxin]-disulfide + H2O</text>
        <dbReference type="Rhea" id="RHEA:62620"/>
        <dbReference type="Rhea" id="RHEA-COMP:10698"/>
        <dbReference type="Rhea" id="RHEA-COMP:10700"/>
        <dbReference type="ChEBI" id="CHEBI:15377"/>
        <dbReference type="ChEBI" id="CHEBI:29950"/>
        <dbReference type="ChEBI" id="CHEBI:30879"/>
        <dbReference type="ChEBI" id="CHEBI:35924"/>
        <dbReference type="ChEBI" id="CHEBI:50058"/>
        <dbReference type="EC" id="1.11.1.24"/>
    </reaction>
</comment>
<dbReference type="GO" id="GO:0034599">
    <property type="term" value="P:cellular response to oxidative stress"/>
    <property type="evidence" value="ECO:0007669"/>
    <property type="project" value="TreeGrafter"/>
</dbReference>
<evidence type="ECO:0000256" key="12">
    <source>
        <dbReference type="ARBA" id="ARBA00049091"/>
    </source>
</evidence>
<dbReference type="SUPFAM" id="SSF52833">
    <property type="entry name" value="Thioredoxin-like"/>
    <property type="match status" value="1"/>
</dbReference>
<dbReference type="STRING" id="1391654.AKJ09_00448"/>
<evidence type="ECO:0000256" key="11">
    <source>
        <dbReference type="ARBA" id="ARBA00042639"/>
    </source>
</evidence>
<evidence type="ECO:0000256" key="7">
    <source>
        <dbReference type="ARBA" id="ARBA00023157"/>
    </source>
</evidence>
<dbReference type="PANTHER" id="PTHR42801">
    <property type="entry name" value="THIOREDOXIN-DEPENDENT PEROXIDE REDUCTASE"/>
    <property type="match status" value="1"/>
</dbReference>
<evidence type="ECO:0000256" key="9">
    <source>
        <dbReference type="ARBA" id="ARBA00032824"/>
    </source>
</evidence>
<dbReference type="RefSeq" id="WP_205633569.1">
    <property type="nucleotide sequence ID" value="NZ_CP012333.1"/>
</dbReference>
<dbReference type="Gene3D" id="3.40.30.10">
    <property type="entry name" value="Glutaredoxin"/>
    <property type="match status" value="1"/>
</dbReference>
<evidence type="ECO:0000256" key="3">
    <source>
        <dbReference type="ARBA" id="ARBA00013017"/>
    </source>
</evidence>
<evidence type="ECO:0000256" key="14">
    <source>
        <dbReference type="SAM" id="Phobius"/>
    </source>
</evidence>
<feature type="domain" description="Thioredoxin" evidence="15">
    <location>
        <begin position="79"/>
        <end position="223"/>
    </location>
</feature>
<evidence type="ECO:0000256" key="4">
    <source>
        <dbReference type="ARBA" id="ARBA00022559"/>
    </source>
</evidence>
<accession>A0A0K1PL00</accession>
<keyword evidence="8" id="KW-0676">Redox-active center</keyword>
<comment type="function">
    <text evidence="1">Thiol-specific peroxidase that catalyzes the reduction of hydrogen peroxide and organic hydroperoxides to water and alcohols, respectively. Plays a role in cell protection against oxidative stress by detoxifying peroxides and as sensor of hydrogen peroxide-mediated signaling events.</text>
</comment>
<evidence type="ECO:0000313" key="17">
    <source>
        <dbReference type="Proteomes" id="UP000064967"/>
    </source>
</evidence>
<dbReference type="GO" id="GO:0005737">
    <property type="term" value="C:cytoplasm"/>
    <property type="evidence" value="ECO:0007669"/>
    <property type="project" value="TreeGrafter"/>
</dbReference>
<evidence type="ECO:0000259" key="15">
    <source>
        <dbReference type="PROSITE" id="PS51352"/>
    </source>
</evidence>
<feature type="transmembrane region" description="Helical" evidence="14">
    <location>
        <begin position="21"/>
        <end position="43"/>
    </location>
</feature>
<dbReference type="PATRIC" id="fig|1391654.3.peg.460"/>
<keyword evidence="14" id="KW-0472">Membrane</keyword>
<comment type="subunit">
    <text evidence="2">Monomer.</text>
</comment>
<dbReference type="EMBL" id="CP012333">
    <property type="protein sequence ID" value="AKU93784.1"/>
    <property type="molecule type" value="Genomic_DNA"/>
</dbReference>
<evidence type="ECO:0000256" key="8">
    <source>
        <dbReference type="ARBA" id="ARBA00023284"/>
    </source>
</evidence>
<feature type="compositionally biased region" description="Low complexity" evidence="13">
    <location>
        <begin position="52"/>
        <end position="74"/>
    </location>
</feature>
<keyword evidence="14" id="KW-0812">Transmembrane</keyword>
<evidence type="ECO:0000256" key="6">
    <source>
        <dbReference type="ARBA" id="ARBA00023002"/>
    </source>
</evidence>
<keyword evidence="7" id="KW-1015">Disulfide bond</keyword>
<keyword evidence="4 16" id="KW-0575">Peroxidase</keyword>
<name>A0A0K1PL00_9BACT</name>
<dbReference type="FunFam" id="3.40.30.10:FF:000007">
    <property type="entry name" value="Thioredoxin-dependent thiol peroxidase"/>
    <property type="match status" value="1"/>
</dbReference>
<dbReference type="PANTHER" id="PTHR42801:SF4">
    <property type="entry name" value="AHPC_TSA FAMILY PROTEIN"/>
    <property type="match status" value="1"/>
</dbReference>
<dbReference type="InterPro" id="IPR000866">
    <property type="entry name" value="AhpC/TSA"/>
</dbReference>
<dbReference type="PROSITE" id="PS51352">
    <property type="entry name" value="THIOREDOXIN_2"/>
    <property type="match status" value="1"/>
</dbReference>
<dbReference type="Pfam" id="PF00578">
    <property type="entry name" value="AhpC-TSA"/>
    <property type="match status" value="1"/>
</dbReference>
<dbReference type="CDD" id="cd03017">
    <property type="entry name" value="PRX_BCP"/>
    <property type="match status" value="1"/>
</dbReference>
<comment type="similarity">
    <text evidence="10">Belongs to the peroxiredoxin family. BCP/PrxQ subfamily.</text>
</comment>
<evidence type="ECO:0000256" key="5">
    <source>
        <dbReference type="ARBA" id="ARBA00022862"/>
    </source>
</evidence>
<keyword evidence="17" id="KW-1185">Reference proteome</keyword>
<evidence type="ECO:0000256" key="1">
    <source>
        <dbReference type="ARBA" id="ARBA00003330"/>
    </source>
</evidence>
<dbReference type="InterPro" id="IPR013766">
    <property type="entry name" value="Thioredoxin_domain"/>
</dbReference>
<keyword evidence="6" id="KW-0560">Oxidoreductase</keyword>
<evidence type="ECO:0000256" key="13">
    <source>
        <dbReference type="SAM" id="MobiDB-lite"/>
    </source>
</evidence>
<protein>
    <recommendedName>
        <fullName evidence="3">thioredoxin-dependent peroxiredoxin</fullName>
        <ecNumber evidence="3">1.11.1.24</ecNumber>
    </recommendedName>
    <alternativeName>
        <fullName evidence="9">Thioredoxin peroxidase</fullName>
    </alternativeName>
    <alternativeName>
        <fullName evidence="11">Thioredoxin-dependent peroxiredoxin Bcp</fullName>
    </alternativeName>
</protein>
<dbReference type="Proteomes" id="UP000064967">
    <property type="component" value="Chromosome"/>
</dbReference>
<dbReference type="GO" id="GO:0008379">
    <property type="term" value="F:thioredoxin peroxidase activity"/>
    <property type="evidence" value="ECO:0007669"/>
    <property type="project" value="TreeGrafter"/>
</dbReference>
<evidence type="ECO:0000256" key="2">
    <source>
        <dbReference type="ARBA" id="ARBA00011245"/>
    </source>
</evidence>
<feature type="region of interest" description="Disordered" evidence="13">
    <location>
        <begin position="50"/>
        <end position="90"/>
    </location>
</feature>
<evidence type="ECO:0000313" key="16">
    <source>
        <dbReference type="EMBL" id="AKU93784.1"/>
    </source>
</evidence>
<sequence length="223" mass="23709">MTRSYVKKRCGKVRVSPAHSLGYLACMLVRTTLVAMLALAAVAGCNDKKTDAAPPTTSGAASASTASSGTSTAPKTDTLKEGDPAPDVEMTLQDGRKTKLSSLKGHYVAIYFYPKDETPGCTVEAQNFRDRAEDLKKAGITVIGVSTQDAASHKAFIEKEKLPFDLAVDEDASLAKAFGVPSLRPGLHARQTFLIGKDGTIKKVWRDVTPKDHADEVIAAAKS</sequence>
<proteinExistence type="inferred from homology"/>
<dbReference type="GO" id="GO:0045454">
    <property type="term" value="P:cell redox homeostasis"/>
    <property type="evidence" value="ECO:0007669"/>
    <property type="project" value="TreeGrafter"/>
</dbReference>
<dbReference type="EC" id="1.11.1.24" evidence="3"/>
<dbReference type="InterPro" id="IPR050924">
    <property type="entry name" value="Peroxiredoxin_BCP/PrxQ"/>
</dbReference>
<reference evidence="16 17" key="1">
    <citation type="submission" date="2015-08" db="EMBL/GenBank/DDBJ databases">
        <authorList>
            <person name="Babu N.S."/>
            <person name="Beckwith C.J."/>
            <person name="Beseler K.G."/>
            <person name="Brison A."/>
            <person name="Carone J.V."/>
            <person name="Caskin T.P."/>
            <person name="Diamond M."/>
            <person name="Durham M.E."/>
            <person name="Foxe J.M."/>
            <person name="Go M."/>
            <person name="Henderson B.A."/>
            <person name="Jones I.B."/>
            <person name="McGettigan J.A."/>
            <person name="Micheletti S.J."/>
            <person name="Nasrallah M.E."/>
            <person name="Ortiz D."/>
            <person name="Piller C.R."/>
            <person name="Privatt S.R."/>
            <person name="Schneider S.L."/>
            <person name="Sharp S."/>
            <person name="Smith T.C."/>
            <person name="Stanton J.D."/>
            <person name="Ullery H.E."/>
            <person name="Wilson R.J."/>
            <person name="Serrano M.G."/>
            <person name="Buck G."/>
            <person name="Lee V."/>
            <person name="Wang Y."/>
            <person name="Carvalho R."/>
            <person name="Voegtly L."/>
            <person name="Shi R."/>
            <person name="Duckworth R."/>
            <person name="Johnson A."/>
            <person name="Loviza R."/>
            <person name="Walstead R."/>
            <person name="Shah Z."/>
            <person name="Kiflezghi M."/>
            <person name="Wade K."/>
            <person name="Ball S.L."/>
            <person name="Bradley K.W."/>
            <person name="Asai D.J."/>
            <person name="Bowman C.A."/>
            <person name="Russell D.A."/>
            <person name="Pope W.H."/>
            <person name="Jacobs-Sera D."/>
            <person name="Hendrix R.W."/>
            <person name="Hatfull G.F."/>
        </authorList>
    </citation>
    <scope>NUCLEOTIDE SEQUENCE [LARGE SCALE GENOMIC DNA]</scope>
    <source>
        <strain evidence="16 17">DSM 27648</strain>
    </source>
</reference>
<organism evidence="16 17">
    <name type="scientific">Labilithrix luteola</name>
    <dbReference type="NCBI Taxonomy" id="1391654"/>
    <lineage>
        <taxon>Bacteria</taxon>
        <taxon>Pseudomonadati</taxon>
        <taxon>Myxococcota</taxon>
        <taxon>Polyangia</taxon>
        <taxon>Polyangiales</taxon>
        <taxon>Labilitrichaceae</taxon>
        <taxon>Labilithrix</taxon>
    </lineage>
</organism>
<keyword evidence="5" id="KW-0049">Antioxidant</keyword>
<keyword evidence="14" id="KW-1133">Transmembrane helix</keyword>
<dbReference type="InterPro" id="IPR036249">
    <property type="entry name" value="Thioredoxin-like_sf"/>
</dbReference>